<gene>
    <name evidence="1" type="ORF">F8M41_009180</name>
</gene>
<dbReference type="EMBL" id="WTPW01001988">
    <property type="protein sequence ID" value="KAF0403830.1"/>
    <property type="molecule type" value="Genomic_DNA"/>
</dbReference>
<sequence>MQFFSELQHLILHEPPISDNAIALLMTLAKISTKLCIIKSQEQLRLFSIYESEYASEFDGIISALESQENSLQKVVLTNCGYNKEFEALKNSKNLETLCISYCDYLKMLIMLKILDYNKISTLEVVGYVEYLLKRLRFEPLQRGEIQKDHYYWEHLSSSVQTLHTSTLRTYWQFTKLSISHVTMQC</sequence>
<accession>A0A8H3X2L0</accession>
<reference evidence="1 2" key="1">
    <citation type="journal article" date="2019" name="Environ. Microbiol.">
        <title>At the nexus of three kingdoms: the genome of the mycorrhizal fungus Gigaspora margarita provides insights into plant, endobacterial and fungal interactions.</title>
        <authorList>
            <person name="Venice F."/>
            <person name="Ghignone S."/>
            <person name="Salvioli di Fossalunga A."/>
            <person name="Amselem J."/>
            <person name="Novero M."/>
            <person name="Xianan X."/>
            <person name="Sedzielewska Toro K."/>
            <person name="Morin E."/>
            <person name="Lipzen A."/>
            <person name="Grigoriev I.V."/>
            <person name="Henrissat B."/>
            <person name="Martin F.M."/>
            <person name="Bonfante P."/>
        </authorList>
    </citation>
    <scope>NUCLEOTIDE SEQUENCE [LARGE SCALE GENOMIC DNA]</scope>
    <source>
        <strain evidence="1 2">BEG34</strain>
    </source>
</reference>
<dbReference type="InterPro" id="IPR032675">
    <property type="entry name" value="LRR_dom_sf"/>
</dbReference>
<dbReference type="AlphaFoldDB" id="A0A8H3X2L0"/>
<proteinExistence type="predicted"/>
<comment type="caution">
    <text evidence="1">The sequence shown here is derived from an EMBL/GenBank/DDBJ whole genome shotgun (WGS) entry which is preliminary data.</text>
</comment>
<dbReference type="SUPFAM" id="SSF52047">
    <property type="entry name" value="RNI-like"/>
    <property type="match status" value="1"/>
</dbReference>
<keyword evidence="2" id="KW-1185">Reference proteome</keyword>
<protein>
    <submittedName>
        <fullName evidence="1">Uncharacterized protein</fullName>
    </submittedName>
</protein>
<organism evidence="1 2">
    <name type="scientific">Gigaspora margarita</name>
    <dbReference type="NCBI Taxonomy" id="4874"/>
    <lineage>
        <taxon>Eukaryota</taxon>
        <taxon>Fungi</taxon>
        <taxon>Fungi incertae sedis</taxon>
        <taxon>Mucoromycota</taxon>
        <taxon>Glomeromycotina</taxon>
        <taxon>Glomeromycetes</taxon>
        <taxon>Diversisporales</taxon>
        <taxon>Gigasporaceae</taxon>
        <taxon>Gigaspora</taxon>
    </lineage>
</organism>
<dbReference type="Proteomes" id="UP000439903">
    <property type="component" value="Unassembled WGS sequence"/>
</dbReference>
<evidence type="ECO:0000313" key="2">
    <source>
        <dbReference type="Proteomes" id="UP000439903"/>
    </source>
</evidence>
<evidence type="ECO:0000313" key="1">
    <source>
        <dbReference type="EMBL" id="KAF0403830.1"/>
    </source>
</evidence>
<dbReference type="Gene3D" id="3.80.10.10">
    <property type="entry name" value="Ribonuclease Inhibitor"/>
    <property type="match status" value="1"/>
</dbReference>
<name>A0A8H3X2L0_GIGMA</name>